<name>A0A0Q2QU94_VIBFU</name>
<dbReference type="RefSeq" id="WP_055467245.1">
    <property type="nucleotide sequence ID" value="NZ_LKHS01000035.1"/>
</dbReference>
<keyword evidence="1" id="KW-1133">Transmembrane helix</keyword>
<gene>
    <name evidence="2" type="ORF">AMR76_22060</name>
</gene>
<protein>
    <submittedName>
        <fullName evidence="2">Uncharacterized protein</fullName>
    </submittedName>
</protein>
<sequence length="77" mass="8657">MAFCVEVTQEGFLYKSELPLNECSSMVIQTVDEYKVNQLELNPIDISSLFFFSFGLVLLSYKSAWVVGVIKSVIGKI</sequence>
<dbReference type="AlphaFoldDB" id="A0A0Q2QU94"/>
<reference evidence="2 3" key="1">
    <citation type="submission" date="2015-08" db="EMBL/GenBank/DDBJ databases">
        <title>Antibacterial properties of a collection of Vibrionaceae strains.</title>
        <authorList>
            <person name="Giubergia S."/>
        </authorList>
    </citation>
    <scope>NUCLEOTIDE SEQUENCE [LARGE SCALE GENOMIC DNA]</scope>
    <source>
        <strain evidence="2 3">S0821</strain>
    </source>
</reference>
<evidence type="ECO:0000313" key="2">
    <source>
        <dbReference type="EMBL" id="KQH83605.1"/>
    </source>
</evidence>
<proteinExistence type="predicted"/>
<comment type="caution">
    <text evidence="2">The sequence shown here is derived from an EMBL/GenBank/DDBJ whole genome shotgun (WGS) entry which is preliminary data.</text>
</comment>
<feature type="transmembrane region" description="Helical" evidence="1">
    <location>
        <begin position="49"/>
        <end position="70"/>
    </location>
</feature>
<keyword evidence="3" id="KW-1185">Reference proteome</keyword>
<evidence type="ECO:0000313" key="3">
    <source>
        <dbReference type="Proteomes" id="UP000051221"/>
    </source>
</evidence>
<evidence type="ECO:0000256" key="1">
    <source>
        <dbReference type="SAM" id="Phobius"/>
    </source>
</evidence>
<accession>A0A0Q2QU94</accession>
<dbReference type="InParanoid" id="A0A0Q2QU94"/>
<dbReference type="EMBL" id="LKHS01000035">
    <property type="protein sequence ID" value="KQH83605.1"/>
    <property type="molecule type" value="Genomic_DNA"/>
</dbReference>
<keyword evidence="1" id="KW-0812">Transmembrane</keyword>
<dbReference type="Proteomes" id="UP000051221">
    <property type="component" value="Unassembled WGS sequence"/>
</dbReference>
<keyword evidence="1" id="KW-0472">Membrane</keyword>
<organism evidence="2 3">
    <name type="scientific">Vibrio furnissii</name>
    <dbReference type="NCBI Taxonomy" id="29494"/>
    <lineage>
        <taxon>Bacteria</taxon>
        <taxon>Pseudomonadati</taxon>
        <taxon>Pseudomonadota</taxon>
        <taxon>Gammaproteobacteria</taxon>
        <taxon>Vibrionales</taxon>
        <taxon>Vibrionaceae</taxon>
        <taxon>Vibrio</taxon>
    </lineage>
</organism>